<name>A0A5J4UTW0_9EUKA</name>
<organism evidence="2 3">
    <name type="scientific">Streblomastix strix</name>
    <dbReference type="NCBI Taxonomy" id="222440"/>
    <lineage>
        <taxon>Eukaryota</taxon>
        <taxon>Metamonada</taxon>
        <taxon>Preaxostyla</taxon>
        <taxon>Oxymonadida</taxon>
        <taxon>Streblomastigidae</taxon>
        <taxon>Streblomastix</taxon>
    </lineage>
</organism>
<dbReference type="Proteomes" id="UP000324800">
    <property type="component" value="Unassembled WGS sequence"/>
</dbReference>
<accession>A0A5J4UTW0</accession>
<evidence type="ECO:0000313" key="3">
    <source>
        <dbReference type="Proteomes" id="UP000324800"/>
    </source>
</evidence>
<feature type="region of interest" description="Disordered" evidence="1">
    <location>
        <begin position="312"/>
        <end position="365"/>
    </location>
</feature>
<dbReference type="AlphaFoldDB" id="A0A5J4UTW0"/>
<dbReference type="EMBL" id="SNRW01012603">
    <property type="protein sequence ID" value="KAA6373600.1"/>
    <property type="molecule type" value="Genomic_DNA"/>
</dbReference>
<evidence type="ECO:0000256" key="1">
    <source>
        <dbReference type="SAM" id="MobiDB-lite"/>
    </source>
</evidence>
<sequence>MQRRTNQTNRRPPSRDSYQTPNCANLVPQNPLQVAAQPQPTFVNTFCQNLEIDSLDPDQTIATPEEVPPNAKTAARVFLAGLSGQETSQIDFCAEEPSEEQVVEARQRARAATDLVTRRKPPKHNNPPAQPMLVFVQVLADLETKLLQQYRLLQGTLTQIVKRDWLATLKFNMCTFKRIYDTIYKVNMTRALMDITEQANLLKTQQSLVIRPGYNNQKLRSLRALCKTEVADPASVDTLLTRIVGFTGELDQQLKKLTAQQVIDMIRSKPEIMPLEWAQDLARKPTSETQLTAFLTLLFQFPVIPPLNPFLPTVNPPQTQTSEPRLRSNETVRDQQVSIRPSQQIAQAAIQTVERPRQSTTSTRSVHSMLIPPIPAYPQQQTSRIPLLPYTTERNQQLRHSQRSIYPSHKRTNQSEDDEFLDEIIPGMTMSHLPSHMNNIETAHRTWQNRGYDLVRDSSVIKYKNSKWHSKLATQKSFTFRDWREFRSDAGFSLKQINIPHYLLKKYKSKNLYYKSRRNESFRIFEMEKQYAIENVKEKRGRVDEAIMEADAGKKQSNSNSCCSISQQIQEDWTGKRNTIVP</sequence>
<feature type="region of interest" description="Disordered" evidence="1">
    <location>
        <begin position="1"/>
        <end position="22"/>
    </location>
</feature>
<comment type="caution">
    <text evidence="2">The sequence shown here is derived from an EMBL/GenBank/DDBJ whole genome shotgun (WGS) entry which is preliminary data.</text>
</comment>
<protein>
    <submittedName>
        <fullName evidence="2">Uncharacterized protein</fullName>
    </submittedName>
</protein>
<gene>
    <name evidence="2" type="ORF">EZS28_030873</name>
</gene>
<feature type="compositionally biased region" description="Polar residues" evidence="1">
    <location>
        <begin position="334"/>
        <end position="350"/>
    </location>
</feature>
<reference evidence="2 3" key="1">
    <citation type="submission" date="2019-03" db="EMBL/GenBank/DDBJ databases">
        <title>Single cell metagenomics reveals metabolic interactions within the superorganism composed of flagellate Streblomastix strix and complex community of Bacteroidetes bacteria on its surface.</title>
        <authorList>
            <person name="Treitli S.C."/>
            <person name="Kolisko M."/>
            <person name="Husnik F."/>
            <person name="Keeling P."/>
            <person name="Hampl V."/>
        </authorList>
    </citation>
    <scope>NUCLEOTIDE SEQUENCE [LARGE SCALE GENOMIC DNA]</scope>
    <source>
        <strain evidence="2">ST1C</strain>
    </source>
</reference>
<evidence type="ECO:0000313" key="2">
    <source>
        <dbReference type="EMBL" id="KAA6373600.1"/>
    </source>
</evidence>
<feature type="compositionally biased region" description="Basic and acidic residues" evidence="1">
    <location>
        <begin position="324"/>
        <end position="333"/>
    </location>
</feature>
<proteinExistence type="predicted"/>